<evidence type="ECO:0000313" key="3">
    <source>
        <dbReference type="Proteomes" id="UP000027997"/>
    </source>
</evidence>
<name>A0A081KB05_9GAMM</name>
<feature type="transmembrane region" description="Helical" evidence="1">
    <location>
        <begin position="41"/>
        <end position="59"/>
    </location>
</feature>
<keyword evidence="1" id="KW-0812">Transmembrane</keyword>
<reference evidence="2 3" key="1">
    <citation type="submission" date="2014-06" db="EMBL/GenBank/DDBJ databases">
        <title>Whole Genome Sequences of Three Symbiotic Endozoicomonas Bacteria.</title>
        <authorList>
            <person name="Neave M.J."/>
            <person name="Apprill A."/>
            <person name="Voolstra C.R."/>
        </authorList>
    </citation>
    <scope>NUCLEOTIDE SEQUENCE [LARGE SCALE GENOMIC DNA]</scope>
    <source>
        <strain evidence="2 3">DSM 22380</strain>
    </source>
</reference>
<proteinExistence type="predicted"/>
<evidence type="ECO:0000256" key="1">
    <source>
        <dbReference type="SAM" id="Phobius"/>
    </source>
</evidence>
<evidence type="ECO:0000313" key="2">
    <source>
        <dbReference type="EMBL" id="KEI71331.1"/>
    </source>
</evidence>
<dbReference type="STRING" id="305900.GV64_11805"/>
<dbReference type="EMBL" id="JOJP01000001">
    <property type="protein sequence ID" value="KEI71331.1"/>
    <property type="molecule type" value="Genomic_DNA"/>
</dbReference>
<dbReference type="Proteomes" id="UP000027997">
    <property type="component" value="Unassembled WGS sequence"/>
</dbReference>
<comment type="caution">
    <text evidence="2">The sequence shown here is derived from an EMBL/GenBank/DDBJ whole genome shotgun (WGS) entry which is preliminary data.</text>
</comment>
<gene>
    <name evidence="2" type="ORF">GV64_11805</name>
</gene>
<sequence>MSAAFVVSGSLLGYNSWLYGGLIRIIPEVAAYSCVATLDSLDIYHVVVVFSYSVILYGFNV</sequence>
<keyword evidence="3" id="KW-1185">Reference proteome</keyword>
<accession>A0A081KB05</accession>
<protein>
    <submittedName>
        <fullName evidence="2">Uncharacterized protein</fullName>
    </submittedName>
</protein>
<keyword evidence="1" id="KW-0472">Membrane</keyword>
<keyword evidence="1" id="KW-1133">Transmembrane helix</keyword>
<organism evidence="2 3">
    <name type="scientific">Endozoicomonas elysicola</name>
    <dbReference type="NCBI Taxonomy" id="305900"/>
    <lineage>
        <taxon>Bacteria</taxon>
        <taxon>Pseudomonadati</taxon>
        <taxon>Pseudomonadota</taxon>
        <taxon>Gammaproteobacteria</taxon>
        <taxon>Oceanospirillales</taxon>
        <taxon>Endozoicomonadaceae</taxon>
        <taxon>Endozoicomonas</taxon>
    </lineage>
</organism>
<dbReference type="AlphaFoldDB" id="A0A081KB05"/>